<dbReference type="SUPFAM" id="SSF56349">
    <property type="entry name" value="DNA breaking-rejoining enzymes"/>
    <property type="match status" value="1"/>
</dbReference>
<name>A0A2H9VUY9_9SPHI</name>
<protein>
    <submittedName>
        <fullName evidence="5">Site-specific recombinase XerD</fullName>
    </submittedName>
</protein>
<dbReference type="EMBL" id="PGFJ01000001">
    <property type="protein sequence ID" value="PJJ84635.1"/>
    <property type="molecule type" value="Genomic_DNA"/>
</dbReference>
<evidence type="ECO:0000256" key="2">
    <source>
        <dbReference type="ARBA" id="ARBA00023125"/>
    </source>
</evidence>
<feature type="domain" description="Tyr recombinase" evidence="4">
    <location>
        <begin position="222"/>
        <end position="399"/>
    </location>
</feature>
<dbReference type="Pfam" id="PF00589">
    <property type="entry name" value="Phage_integrase"/>
    <property type="match status" value="1"/>
</dbReference>
<dbReference type="InterPro" id="IPR011010">
    <property type="entry name" value="DNA_brk_join_enz"/>
</dbReference>
<dbReference type="Pfam" id="PF17293">
    <property type="entry name" value="Arm-DNA-bind_5"/>
    <property type="match status" value="1"/>
</dbReference>
<proteinExistence type="inferred from homology"/>
<dbReference type="InterPro" id="IPR002104">
    <property type="entry name" value="Integrase_catalytic"/>
</dbReference>
<gene>
    <name evidence="5" type="ORF">CLV57_1651</name>
</gene>
<dbReference type="CDD" id="cd01185">
    <property type="entry name" value="INTN1_C_like"/>
    <property type="match status" value="1"/>
</dbReference>
<dbReference type="PROSITE" id="PS51898">
    <property type="entry name" value="TYR_RECOMBINASE"/>
    <property type="match status" value="1"/>
</dbReference>
<dbReference type="GO" id="GO:0006310">
    <property type="term" value="P:DNA recombination"/>
    <property type="evidence" value="ECO:0007669"/>
    <property type="project" value="UniProtKB-KW"/>
</dbReference>
<organism evidence="5 6">
    <name type="scientific">Mucilaginibacter auburnensis</name>
    <dbReference type="NCBI Taxonomy" id="1457233"/>
    <lineage>
        <taxon>Bacteria</taxon>
        <taxon>Pseudomonadati</taxon>
        <taxon>Bacteroidota</taxon>
        <taxon>Sphingobacteriia</taxon>
        <taxon>Sphingobacteriales</taxon>
        <taxon>Sphingobacteriaceae</taxon>
        <taxon>Mucilaginibacter</taxon>
    </lineage>
</organism>
<dbReference type="InterPro" id="IPR050090">
    <property type="entry name" value="Tyrosine_recombinase_XerCD"/>
</dbReference>
<dbReference type="GO" id="GO:0015074">
    <property type="term" value="P:DNA integration"/>
    <property type="evidence" value="ECO:0007669"/>
    <property type="project" value="InterPro"/>
</dbReference>
<evidence type="ECO:0000259" key="4">
    <source>
        <dbReference type="PROSITE" id="PS51898"/>
    </source>
</evidence>
<dbReference type="GO" id="GO:0003677">
    <property type="term" value="F:DNA binding"/>
    <property type="evidence" value="ECO:0007669"/>
    <property type="project" value="UniProtKB-KW"/>
</dbReference>
<dbReference type="Proteomes" id="UP000242687">
    <property type="component" value="Unassembled WGS sequence"/>
</dbReference>
<dbReference type="InterPro" id="IPR035386">
    <property type="entry name" value="Arm-DNA-bind_5"/>
</dbReference>
<evidence type="ECO:0000313" key="6">
    <source>
        <dbReference type="Proteomes" id="UP000242687"/>
    </source>
</evidence>
<comment type="similarity">
    <text evidence="1">Belongs to the 'phage' integrase family.</text>
</comment>
<dbReference type="OrthoDB" id="892893at2"/>
<dbReference type="PANTHER" id="PTHR30349:SF64">
    <property type="entry name" value="PROPHAGE INTEGRASE INTD-RELATED"/>
    <property type="match status" value="1"/>
</dbReference>
<dbReference type="PANTHER" id="PTHR30349">
    <property type="entry name" value="PHAGE INTEGRASE-RELATED"/>
    <property type="match status" value="1"/>
</dbReference>
<dbReference type="InterPro" id="IPR025269">
    <property type="entry name" value="SAM-like_dom"/>
</dbReference>
<reference evidence="5 6" key="1">
    <citation type="submission" date="2017-11" db="EMBL/GenBank/DDBJ databases">
        <title>Genomic Encyclopedia of Archaeal and Bacterial Type Strains, Phase II (KMG-II): From Individual Species to Whole Genera.</title>
        <authorList>
            <person name="Goeker M."/>
        </authorList>
    </citation>
    <scope>NUCLEOTIDE SEQUENCE [LARGE SCALE GENOMIC DNA]</scope>
    <source>
        <strain evidence="5 6">DSM 28175</strain>
    </source>
</reference>
<evidence type="ECO:0000256" key="3">
    <source>
        <dbReference type="ARBA" id="ARBA00023172"/>
    </source>
</evidence>
<keyword evidence="3" id="KW-0233">DNA recombination</keyword>
<dbReference type="RefSeq" id="WP_100340819.1">
    <property type="nucleotide sequence ID" value="NZ_PGFJ01000001.1"/>
</dbReference>
<keyword evidence="6" id="KW-1185">Reference proteome</keyword>
<sequence>MKAINTFSVHFNLRTEKGKEGKAPVYAAIKVNGERAMLALKQSVATRCWDVRKGMGKTTTAEGRELNIYLEEVRQVLGECYRELQLKRRVISADAVKNTFLKSGDDEHTLEEIAEYHNETSQGVLAPATMKNYYTTQKYLREFVSNKLKRRSFFLSELNYKFIQDFEVFLRNHEPLDHQKPLTTNGIMKHLERFKKMINLACRIEWLYRDPFEKYQLKFDRVEKDFLTSEELAALEQKHLLLPRLSVVRDIFVFACYTGLAFVDVMELTPGNLVKGQDGGLWIKTFRQKTTIPVNVPVLNEPERLLNKYKGNVRAAANGTIFPRLSNQKMNSYLKELAELCGINKVLTFHMARHTFATTVTLVNGVPIETVSKLLGHTSMRSTQVYAKVIERKVSEDMAALKGKLKELSVA</sequence>
<evidence type="ECO:0000313" key="5">
    <source>
        <dbReference type="EMBL" id="PJJ84635.1"/>
    </source>
</evidence>
<dbReference type="InterPro" id="IPR010998">
    <property type="entry name" value="Integrase_recombinase_N"/>
</dbReference>
<dbReference type="Gene3D" id="1.10.150.130">
    <property type="match status" value="1"/>
</dbReference>
<evidence type="ECO:0000256" key="1">
    <source>
        <dbReference type="ARBA" id="ARBA00008857"/>
    </source>
</evidence>
<dbReference type="Gene3D" id="1.10.443.10">
    <property type="entry name" value="Intergrase catalytic core"/>
    <property type="match status" value="1"/>
</dbReference>
<dbReference type="InterPro" id="IPR013762">
    <property type="entry name" value="Integrase-like_cat_sf"/>
</dbReference>
<dbReference type="Pfam" id="PF13102">
    <property type="entry name" value="Phage_int_SAM_5"/>
    <property type="match status" value="1"/>
</dbReference>
<keyword evidence="2" id="KW-0238">DNA-binding</keyword>
<accession>A0A2H9VUY9</accession>
<dbReference type="AlphaFoldDB" id="A0A2H9VUY9"/>
<comment type="caution">
    <text evidence="5">The sequence shown here is derived from an EMBL/GenBank/DDBJ whole genome shotgun (WGS) entry which is preliminary data.</text>
</comment>